<dbReference type="Pfam" id="PF08378">
    <property type="entry name" value="NERD"/>
    <property type="match status" value="1"/>
</dbReference>
<keyword evidence="2" id="KW-0067">ATP-binding</keyword>
<gene>
    <name evidence="2" type="ORF">GCM10022228_11390</name>
</gene>
<protein>
    <submittedName>
        <fullName evidence="2">ATP-binding domain-containing protein</fullName>
    </submittedName>
</protein>
<comment type="caution">
    <text evidence="2">The sequence shown here is derived from an EMBL/GenBank/DDBJ whole genome shotgun (WGS) entry which is preliminary data.</text>
</comment>
<dbReference type="EMBL" id="BAAAZT010000053">
    <property type="protein sequence ID" value="GAA3902766.1"/>
    <property type="molecule type" value="Genomic_DNA"/>
</dbReference>
<dbReference type="InterPro" id="IPR000212">
    <property type="entry name" value="DNA_helicase_UvrD/REP"/>
</dbReference>
<organism evidence="2 3">
    <name type="scientific">Halomonas cibimaris</name>
    <dbReference type="NCBI Taxonomy" id="657012"/>
    <lineage>
        <taxon>Bacteria</taxon>
        <taxon>Pseudomonadati</taxon>
        <taxon>Pseudomonadota</taxon>
        <taxon>Gammaproteobacteria</taxon>
        <taxon>Oceanospirillales</taxon>
        <taxon>Halomonadaceae</taxon>
        <taxon>Halomonas</taxon>
    </lineage>
</organism>
<dbReference type="GO" id="GO:0005524">
    <property type="term" value="F:ATP binding"/>
    <property type="evidence" value="ECO:0007669"/>
    <property type="project" value="UniProtKB-KW"/>
</dbReference>
<dbReference type="Proteomes" id="UP001500133">
    <property type="component" value="Unassembled WGS sequence"/>
</dbReference>
<evidence type="ECO:0000313" key="2">
    <source>
        <dbReference type="EMBL" id="GAA3902766.1"/>
    </source>
</evidence>
<keyword evidence="2" id="KW-0547">Nucleotide-binding</keyword>
<dbReference type="SUPFAM" id="SSF52540">
    <property type="entry name" value="P-loop containing nucleoside triphosphate hydrolases"/>
    <property type="match status" value="1"/>
</dbReference>
<sequence length="550" mass="61440">MAAIYPRLSDAELDALPSRAEARIYRALRELEFPGLEVMHGLATQTRNDKGTWVGEVDFLLFHPQYGIQLWEVKGGGVWLDGEGQWWSEGNHATHKLTTTPLEQLKKQTGSLVQAINHVLPGTKLPIAPVLVLPDTREWQGTFPELTLNREHLLLKGDLAQLTAEQLIARFENTAWAGKTALNALPLSKQQATIIQHHLLRPACALTSSVAEQARDVEDALFRLSEEQRWVLRLLEHIPRMAIYGGAGTGKSVLARMRAEQLAREGQNVLLLCFNIALAESHRASMADSQLETIEVATFHELCQHRAGAAGLDWLVPEDPRELGRFYNETAPDLLIEALQQSPESWDALVVDEAQDYVPDWWLPLHEMLKEDASVTLLADPEQNLYARDYQLPADVFDGMVPYPFTLHRNYRNAYEIACWLKERHAAAAEPGEHLPTSENAVSVQRWQKPEDQWPLLESALTELENDGFTPADMLLLTPFKVANSQPLQTLAAEKPRYAERMFNVAAVKGLEAAVVILVDIGASSWAANPKLEYVGASRARVKVLVLAKG</sequence>
<dbReference type="PANTHER" id="PTHR11070:SF3">
    <property type="entry name" value="DNA 3'-5' HELICASE"/>
    <property type="match status" value="1"/>
</dbReference>
<dbReference type="Gene3D" id="3.40.50.300">
    <property type="entry name" value="P-loop containing nucleotide triphosphate hydrolases"/>
    <property type="match status" value="1"/>
</dbReference>
<reference evidence="3" key="1">
    <citation type="journal article" date="2019" name="Int. J. Syst. Evol. Microbiol.">
        <title>The Global Catalogue of Microorganisms (GCM) 10K type strain sequencing project: providing services to taxonomists for standard genome sequencing and annotation.</title>
        <authorList>
            <consortium name="The Broad Institute Genomics Platform"/>
            <consortium name="The Broad Institute Genome Sequencing Center for Infectious Disease"/>
            <person name="Wu L."/>
            <person name="Ma J."/>
        </authorList>
    </citation>
    <scope>NUCLEOTIDE SEQUENCE [LARGE SCALE GENOMIC DNA]</scope>
    <source>
        <strain evidence="3">JCM 16914</strain>
    </source>
</reference>
<accession>A0ABP7LNI3</accession>
<dbReference type="InterPro" id="IPR027417">
    <property type="entry name" value="P-loop_NTPase"/>
</dbReference>
<dbReference type="RefSeq" id="WP_344703226.1">
    <property type="nucleotide sequence ID" value="NZ_BAAAZT010000053.1"/>
</dbReference>
<feature type="domain" description="NERD" evidence="1">
    <location>
        <begin position="19"/>
        <end position="134"/>
    </location>
</feature>
<dbReference type="Pfam" id="PF13245">
    <property type="entry name" value="AAA_19"/>
    <property type="match status" value="1"/>
</dbReference>
<dbReference type="InterPro" id="IPR011528">
    <property type="entry name" value="NERD"/>
</dbReference>
<name>A0ABP7LNI3_9GAMM</name>
<keyword evidence="3" id="KW-1185">Reference proteome</keyword>
<evidence type="ECO:0000313" key="3">
    <source>
        <dbReference type="Proteomes" id="UP001500133"/>
    </source>
</evidence>
<dbReference type="PANTHER" id="PTHR11070">
    <property type="entry name" value="UVRD / RECB / PCRA DNA HELICASE FAMILY MEMBER"/>
    <property type="match status" value="1"/>
</dbReference>
<proteinExistence type="predicted"/>
<evidence type="ECO:0000259" key="1">
    <source>
        <dbReference type="Pfam" id="PF08378"/>
    </source>
</evidence>